<dbReference type="AlphaFoldDB" id="T1GPW5"/>
<dbReference type="EMBL" id="CAQQ02011972">
    <property type="status" value="NOT_ANNOTATED_CDS"/>
    <property type="molecule type" value="Genomic_DNA"/>
</dbReference>
<dbReference type="STRING" id="36166.T1GPW5"/>
<proteinExistence type="predicted"/>
<evidence type="ECO:0000313" key="2">
    <source>
        <dbReference type="EnsemblMetazoa" id="MESCA005660-PA"/>
    </source>
</evidence>
<evidence type="ECO:0000313" key="3">
    <source>
        <dbReference type="Proteomes" id="UP000015102"/>
    </source>
</evidence>
<reference evidence="2" key="2">
    <citation type="submission" date="2015-06" db="UniProtKB">
        <authorList>
            <consortium name="EnsemblMetazoa"/>
        </authorList>
    </citation>
    <scope>IDENTIFICATION</scope>
</reference>
<dbReference type="EnsemblMetazoa" id="MESCA005660-RA">
    <property type="protein sequence ID" value="MESCA005660-PA"/>
    <property type="gene ID" value="MESCA005660"/>
</dbReference>
<accession>T1GPW5</accession>
<dbReference type="HOGENOM" id="CLU_752922_0_0_1"/>
<protein>
    <submittedName>
        <fullName evidence="2">Uncharacterized protein</fullName>
    </submittedName>
</protein>
<sequence length="368" mass="44844">MFAQKTLCLGFYFIILTSAYPYYDEKLYERDQHTLPTSDSVIPQISQIPRQSFYNHYYKQQRTDNVPYYFDQRDNPDYNTRGYVESSGFYHYPSHNSKYYGLPTYQGEYVPQPYYYAKSPRYNYYEDSEEPTSNPIDDLQEEIRYEEQKDLEDWYNHKQREAQTNNFLRNLIAYNREMDEEQRMEQENEEFNPREYDYLGMDYDYDSQPKKEKFEYYDLPSIQGISQQQSNNYYYPPNTINKHFETTDDEVKQLDKLMKTNNYNRHDKGDYQNTHANTKYNNYENNAEYDLNDDWIFWERKRKKNNLERSGANSNENIYDTIKQLIALDKALDLKNERGLRNNIKRFTKSEDNLENELGKLKETHKIF</sequence>
<feature type="coiled-coil region" evidence="1">
    <location>
        <begin position="337"/>
        <end position="364"/>
    </location>
</feature>
<dbReference type="Proteomes" id="UP000015102">
    <property type="component" value="Unassembled WGS sequence"/>
</dbReference>
<dbReference type="EMBL" id="CAQQ02011971">
    <property type="status" value="NOT_ANNOTATED_CDS"/>
    <property type="molecule type" value="Genomic_DNA"/>
</dbReference>
<evidence type="ECO:0000256" key="1">
    <source>
        <dbReference type="SAM" id="Coils"/>
    </source>
</evidence>
<keyword evidence="1" id="KW-0175">Coiled coil</keyword>
<name>T1GPW5_MEGSC</name>
<dbReference type="EMBL" id="CAQQ02011969">
    <property type="status" value="NOT_ANNOTATED_CDS"/>
    <property type="molecule type" value="Genomic_DNA"/>
</dbReference>
<reference evidence="3" key="1">
    <citation type="submission" date="2013-02" db="EMBL/GenBank/DDBJ databases">
        <authorList>
            <person name="Hughes D."/>
        </authorList>
    </citation>
    <scope>NUCLEOTIDE SEQUENCE</scope>
    <source>
        <strain>Durham</strain>
        <strain evidence="3">NC isolate 2 -- Noor lab</strain>
    </source>
</reference>
<dbReference type="EMBL" id="CAQQ02011970">
    <property type="status" value="NOT_ANNOTATED_CDS"/>
    <property type="molecule type" value="Genomic_DNA"/>
</dbReference>
<keyword evidence="3" id="KW-1185">Reference proteome</keyword>
<organism evidence="2 3">
    <name type="scientific">Megaselia scalaris</name>
    <name type="common">Humpbacked fly</name>
    <name type="synonym">Phora scalaris</name>
    <dbReference type="NCBI Taxonomy" id="36166"/>
    <lineage>
        <taxon>Eukaryota</taxon>
        <taxon>Metazoa</taxon>
        <taxon>Ecdysozoa</taxon>
        <taxon>Arthropoda</taxon>
        <taxon>Hexapoda</taxon>
        <taxon>Insecta</taxon>
        <taxon>Pterygota</taxon>
        <taxon>Neoptera</taxon>
        <taxon>Endopterygota</taxon>
        <taxon>Diptera</taxon>
        <taxon>Brachycera</taxon>
        <taxon>Muscomorpha</taxon>
        <taxon>Platypezoidea</taxon>
        <taxon>Phoridae</taxon>
        <taxon>Megaseliini</taxon>
        <taxon>Megaselia</taxon>
    </lineage>
</organism>